<evidence type="ECO:0000313" key="1">
    <source>
        <dbReference type="EMBL" id="KFH43680.1"/>
    </source>
</evidence>
<evidence type="ECO:0000313" key="2">
    <source>
        <dbReference type="Proteomes" id="UP000029964"/>
    </source>
</evidence>
<organism evidence="1 2">
    <name type="scientific">Hapsidospora chrysogenum (strain ATCC 11550 / CBS 779.69 / DSM 880 / IAM 14645 / JCM 23072 / IMI 49137)</name>
    <name type="common">Acremonium chrysogenum</name>
    <dbReference type="NCBI Taxonomy" id="857340"/>
    <lineage>
        <taxon>Eukaryota</taxon>
        <taxon>Fungi</taxon>
        <taxon>Dikarya</taxon>
        <taxon>Ascomycota</taxon>
        <taxon>Pezizomycotina</taxon>
        <taxon>Sordariomycetes</taxon>
        <taxon>Hypocreomycetidae</taxon>
        <taxon>Hypocreales</taxon>
        <taxon>Bionectriaceae</taxon>
        <taxon>Hapsidospora</taxon>
    </lineage>
</organism>
<protein>
    <submittedName>
        <fullName evidence="1">Uncharacterized protein</fullName>
    </submittedName>
</protein>
<reference evidence="2" key="1">
    <citation type="journal article" date="2014" name="Genome Announc.">
        <title>Genome sequence and annotation of Acremonium chrysogenum, producer of the beta-lactam antibiotic cephalosporin C.</title>
        <authorList>
            <person name="Terfehr D."/>
            <person name="Dahlmann T.A."/>
            <person name="Specht T."/>
            <person name="Zadra I."/>
            <person name="Kuernsteiner H."/>
            <person name="Kueck U."/>
        </authorList>
    </citation>
    <scope>NUCLEOTIDE SEQUENCE [LARGE SCALE GENOMIC DNA]</scope>
    <source>
        <strain evidence="2">ATCC 11550 / CBS 779.69 / DSM 880 / IAM 14645 / JCM 23072 / IMI 49137</strain>
    </source>
</reference>
<dbReference type="EMBL" id="JPKY01000064">
    <property type="protein sequence ID" value="KFH43680.1"/>
    <property type="molecule type" value="Genomic_DNA"/>
</dbReference>
<keyword evidence="2" id="KW-1185">Reference proteome</keyword>
<accession>A0A086T2U8</accession>
<dbReference type="Proteomes" id="UP000029964">
    <property type="component" value="Unassembled WGS sequence"/>
</dbReference>
<dbReference type="HOGENOM" id="CLU_1447253_0_0_1"/>
<dbReference type="STRING" id="857340.A0A086T2U8"/>
<dbReference type="AlphaFoldDB" id="A0A086T2U8"/>
<proteinExistence type="predicted"/>
<sequence>MDASGSPFCPPKDIPFDPFLNLGSSITSTEMELTEANVPQGTIGITSPFSCCRCPATPLDTWQTFVVNISSKEANTEEFTGCQREALKSCETLVPCHTCCSQPQDVLLLIDTCAKLLESLKEQHSPDHMVMIEKDDGDDRAQREFKDWERLIASIGNSLGGDPDEWLAHEILLQRLQVQVAGLMFGW</sequence>
<name>A0A086T2U8_HAPC1</name>
<dbReference type="OrthoDB" id="4356994at2759"/>
<comment type="caution">
    <text evidence="1">The sequence shown here is derived from an EMBL/GenBank/DDBJ whole genome shotgun (WGS) entry which is preliminary data.</text>
</comment>
<gene>
    <name evidence="1" type="ORF">ACRE_055590</name>
</gene>